<organism evidence="2">
    <name type="scientific">Trepomonas sp. PC1</name>
    <dbReference type="NCBI Taxonomy" id="1076344"/>
    <lineage>
        <taxon>Eukaryota</taxon>
        <taxon>Metamonada</taxon>
        <taxon>Diplomonadida</taxon>
        <taxon>Hexamitidae</taxon>
        <taxon>Hexamitinae</taxon>
        <taxon>Trepomonas</taxon>
    </lineage>
</organism>
<dbReference type="SUPFAM" id="SSF51445">
    <property type="entry name" value="(Trans)glycosidases"/>
    <property type="match status" value="1"/>
</dbReference>
<dbReference type="AlphaFoldDB" id="A0A146KCN3"/>
<dbReference type="PANTHER" id="PTHR47786">
    <property type="entry name" value="ALPHA-1,4-GLUCAN:MALTOSE-1-PHOSPHATE MALTOSYLTRANSFERASE"/>
    <property type="match status" value="1"/>
</dbReference>
<dbReference type="GO" id="GO:0005975">
    <property type="term" value="P:carbohydrate metabolic process"/>
    <property type="evidence" value="ECO:0007669"/>
    <property type="project" value="InterPro"/>
</dbReference>
<evidence type="ECO:0000259" key="1">
    <source>
        <dbReference type="SMART" id="SM00642"/>
    </source>
</evidence>
<reference evidence="2" key="1">
    <citation type="submission" date="2015-07" db="EMBL/GenBank/DDBJ databases">
        <title>Adaptation to a free-living lifestyle via gene acquisitions in the diplomonad Trepomonas sp. PC1.</title>
        <authorList>
            <person name="Xu F."/>
            <person name="Jerlstrom-Hultqvist J."/>
            <person name="Kolisko M."/>
            <person name="Simpson A.G.B."/>
            <person name="Roger A.J."/>
            <person name="Svard S.G."/>
            <person name="Andersson J.O."/>
        </authorList>
    </citation>
    <scope>NUCLEOTIDE SEQUENCE</scope>
    <source>
        <strain evidence="2">PC1</strain>
    </source>
</reference>
<name>A0A146KCN3_9EUKA</name>
<proteinExistence type="predicted"/>
<feature type="domain" description="Glycosyl hydrolase family 13 catalytic" evidence="1">
    <location>
        <begin position="18"/>
        <end position="385"/>
    </location>
</feature>
<dbReference type="PANTHER" id="PTHR47786:SF2">
    <property type="entry name" value="GLYCOSYL HYDROLASE FAMILY 13 CATALYTIC DOMAIN-CONTAINING PROTEIN"/>
    <property type="match status" value="1"/>
</dbReference>
<dbReference type="Gene3D" id="3.20.20.80">
    <property type="entry name" value="Glycosidases"/>
    <property type="match status" value="1"/>
</dbReference>
<dbReference type="Pfam" id="PF00128">
    <property type="entry name" value="Alpha-amylase"/>
    <property type="match status" value="1"/>
</dbReference>
<gene>
    <name evidence="2" type="ORF">TPC1_12771</name>
</gene>
<dbReference type="EMBL" id="GDID01002064">
    <property type="protein sequence ID" value="JAP94542.1"/>
    <property type="molecule type" value="Transcribed_RNA"/>
</dbReference>
<accession>A0A146KCN3</accession>
<protein>
    <submittedName>
        <fullName evidence="2">Alpha amylase</fullName>
    </submittedName>
</protein>
<evidence type="ECO:0000313" key="2">
    <source>
        <dbReference type="EMBL" id="JAP94542.1"/>
    </source>
</evidence>
<sequence>MLSFEAQHVKNPNLLQLSARPWLYENGLKKLNDVPDKLLDEIKAKGINAIYFLGTWKLGNFGLNHDKTDKGLLNAFREILPDFTMSDVIGSPFAVVEYTTNSAEIGTDEDLKNFRQRLAKRNIVLYLDFVPNHSAVDAKHVSTNPNFYVKDTFRDGRQQHTNGMYFGKDKYNNVWTDTLQYNYFNPDAVNARINELKTIASMADGARCDMAMLALNKEFDQIWGPIVYKQGYKRPAEEFWKRAIREVKQVNPNFKFMAEVYWNDGDDLKAQGFDFVYDKEGLYDTLSEGNLENIRQYVRNVNLLTGTHFVENHDEGRAATHFGFNQRANAAGLVSFTIPGMRFHFQGQWQGRKNKLQIHLRRSYNPQGDVDQGTVDFYNKLLPVIGEDLWHDGDWMVKNVEGGDAWRLMAWTWQKGSKRALVVINYSDQTGQGAIKLNVQDGTIRFHEKLTDAVYERNGKEVRENGLYCIINKWEAQIFYY</sequence>
<dbReference type="InterPro" id="IPR017853">
    <property type="entry name" value="GH"/>
</dbReference>
<dbReference type="SMART" id="SM00642">
    <property type="entry name" value="Aamy"/>
    <property type="match status" value="1"/>
</dbReference>
<dbReference type="InterPro" id="IPR006047">
    <property type="entry name" value="GH13_cat_dom"/>
</dbReference>